<sequence>MTDREGNVDVPSGAVQPLFPHYLGRVKFDTNKVVLASSLPVEIIAMRNVLIRWIQFELAETFAALSFGFVRTGIAKTSLFLNILLLSVAGVGLYAVLCVSPLLIAFHAITLGSLCVLFGLYIFMIAASGDESWWLLMAIFAFITVDYVVAWKAIKFLRLLMKYDKTLTEDSPLLVRNGGGGGGGAGSTMVQMSRARNASNNNNNNSGGGGGGGGTNGGGRAQTYANSVESQMLQIENFDTTDAPNQFMCPISLSLMVDPVVAMDGHTYERMNIENWFKTKKTSPLTRAKMKTQLIPNQALKSQIQEYLDVKRRANDNI</sequence>
<dbReference type="PROSITE" id="PS51698">
    <property type="entry name" value="U_BOX"/>
    <property type="match status" value="1"/>
</dbReference>
<dbReference type="Proteomes" id="UP001165122">
    <property type="component" value="Unassembled WGS sequence"/>
</dbReference>
<dbReference type="Pfam" id="PF04564">
    <property type="entry name" value="U-box"/>
    <property type="match status" value="1"/>
</dbReference>
<organism evidence="4 5">
    <name type="scientific">Triparma laevis f. longispina</name>
    <dbReference type="NCBI Taxonomy" id="1714387"/>
    <lineage>
        <taxon>Eukaryota</taxon>
        <taxon>Sar</taxon>
        <taxon>Stramenopiles</taxon>
        <taxon>Ochrophyta</taxon>
        <taxon>Bolidophyceae</taxon>
        <taxon>Parmales</taxon>
        <taxon>Triparmaceae</taxon>
        <taxon>Triparma</taxon>
    </lineage>
</organism>
<feature type="transmembrane region" description="Helical" evidence="2">
    <location>
        <begin position="79"/>
        <end position="97"/>
    </location>
</feature>
<name>A0A9W7E581_9STRA</name>
<dbReference type="Gene3D" id="3.30.40.10">
    <property type="entry name" value="Zinc/RING finger domain, C3HC4 (zinc finger)"/>
    <property type="match status" value="1"/>
</dbReference>
<feature type="domain" description="U-box" evidence="3">
    <location>
        <begin position="242"/>
        <end position="314"/>
    </location>
</feature>
<dbReference type="PANTHER" id="PTHR46573">
    <property type="entry name" value="WD REPEAT, SAM AND U-BOX DOMAIN-CONTAINING PROTEIN 1"/>
    <property type="match status" value="1"/>
</dbReference>
<dbReference type="InterPro" id="IPR052085">
    <property type="entry name" value="WD-SAM-U-box"/>
</dbReference>
<feature type="transmembrane region" description="Helical" evidence="2">
    <location>
        <begin position="104"/>
        <end position="127"/>
    </location>
</feature>
<dbReference type="SMART" id="SM00504">
    <property type="entry name" value="Ubox"/>
    <property type="match status" value="1"/>
</dbReference>
<reference evidence="5" key="1">
    <citation type="journal article" date="2023" name="Commun. Biol.">
        <title>Genome analysis of Parmales, the sister group of diatoms, reveals the evolutionary specialization of diatoms from phago-mixotrophs to photoautotrophs.</title>
        <authorList>
            <person name="Ban H."/>
            <person name="Sato S."/>
            <person name="Yoshikawa S."/>
            <person name="Yamada K."/>
            <person name="Nakamura Y."/>
            <person name="Ichinomiya M."/>
            <person name="Sato N."/>
            <person name="Blanc-Mathieu R."/>
            <person name="Endo H."/>
            <person name="Kuwata A."/>
            <person name="Ogata H."/>
        </authorList>
    </citation>
    <scope>NUCLEOTIDE SEQUENCE [LARGE SCALE GENOMIC DNA]</scope>
    <source>
        <strain evidence="5">NIES 3700</strain>
    </source>
</reference>
<feature type="region of interest" description="Disordered" evidence="1">
    <location>
        <begin position="197"/>
        <end position="221"/>
    </location>
</feature>
<keyword evidence="5" id="KW-1185">Reference proteome</keyword>
<evidence type="ECO:0000256" key="1">
    <source>
        <dbReference type="SAM" id="MobiDB-lite"/>
    </source>
</evidence>
<dbReference type="GO" id="GO:0016567">
    <property type="term" value="P:protein ubiquitination"/>
    <property type="evidence" value="ECO:0007669"/>
    <property type="project" value="InterPro"/>
</dbReference>
<keyword evidence="2" id="KW-1133">Transmembrane helix</keyword>
<dbReference type="PANTHER" id="PTHR46573:SF1">
    <property type="entry name" value="WD REPEAT, SAM AND U-BOX DOMAIN-CONTAINING PROTEIN 1"/>
    <property type="match status" value="1"/>
</dbReference>
<keyword evidence="2" id="KW-0812">Transmembrane</keyword>
<feature type="transmembrane region" description="Helical" evidence="2">
    <location>
        <begin position="133"/>
        <end position="154"/>
    </location>
</feature>
<gene>
    <name evidence="4" type="ORF">TrLO_g12464</name>
</gene>
<evidence type="ECO:0000259" key="3">
    <source>
        <dbReference type="PROSITE" id="PS51698"/>
    </source>
</evidence>
<feature type="compositionally biased region" description="Gly residues" evidence="1">
    <location>
        <begin position="206"/>
        <end position="220"/>
    </location>
</feature>
<protein>
    <recommendedName>
        <fullName evidence="3">U-box domain-containing protein</fullName>
    </recommendedName>
</protein>
<keyword evidence="2" id="KW-0472">Membrane</keyword>
<dbReference type="EMBL" id="BRXW01000557">
    <property type="protein sequence ID" value="GMH66138.1"/>
    <property type="molecule type" value="Genomic_DNA"/>
</dbReference>
<evidence type="ECO:0000256" key="2">
    <source>
        <dbReference type="SAM" id="Phobius"/>
    </source>
</evidence>
<dbReference type="AlphaFoldDB" id="A0A9W7E581"/>
<evidence type="ECO:0000313" key="4">
    <source>
        <dbReference type="EMBL" id="GMH66138.1"/>
    </source>
</evidence>
<accession>A0A9W7E581</accession>
<evidence type="ECO:0000313" key="5">
    <source>
        <dbReference type="Proteomes" id="UP001165122"/>
    </source>
</evidence>
<dbReference type="CDD" id="cd16655">
    <property type="entry name" value="RING-Ubox_WDSUB1-like"/>
    <property type="match status" value="1"/>
</dbReference>
<proteinExistence type="predicted"/>
<comment type="caution">
    <text evidence="4">The sequence shown here is derived from an EMBL/GenBank/DDBJ whole genome shotgun (WGS) entry which is preliminary data.</text>
</comment>
<dbReference type="OrthoDB" id="10064100at2759"/>
<dbReference type="InterPro" id="IPR003613">
    <property type="entry name" value="Ubox_domain"/>
</dbReference>
<dbReference type="GO" id="GO:0004842">
    <property type="term" value="F:ubiquitin-protein transferase activity"/>
    <property type="evidence" value="ECO:0007669"/>
    <property type="project" value="InterPro"/>
</dbReference>
<dbReference type="InterPro" id="IPR013083">
    <property type="entry name" value="Znf_RING/FYVE/PHD"/>
</dbReference>
<dbReference type="SUPFAM" id="SSF57850">
    <property type="entry name" value="RING/U-box"/>
    <property type="match status" value="1"/>
</dbReference>